<organism evidence="2 3">
    <name type="scientific">Ahrensia kielensis</name>
    <dbReference type="NCBI Taxonomy" id="76980"/>
    <lineage>
        <taxon>Bacteria</taxon>
        <taxon>Pseudomonadati</taxon>
        <taxon>Pseudomonadota</taxon>
        <taxon>Alphaproteobacteria</taxon>
        <taxon>Hyphomicrobiales</taxon>
        <taxon>Ahrensiaceae</taxon>
        <taxon>Ahrensia</taxon>
    </lineage>
</organism>
<name>A0ABU9T7V0_9HYPH</name>
<evidence type="ECO:0000313" key="2">
    <source>
        <dbReference type="EMBL" id="MEM5502195.1"/>
    </source>
</evidence>
<accession>A0ABU9T7V0</accession>
<protein>
    <recommendedName>
        <fullName evidence="4">Malic enzyme</fullName>
    </recommendedName>
</protein>
<dbReference type="RefSeq" id="WP_018689392.1">
    <property type="nucleotide sequence ID" value="NZ_JBBMQO010000006.1"/>
</dbReference>
<evidence type="ECO:0000256" key="1">
    <source>
        <dbReference type="SAM" id="MobiDB-lite"/>
    </source>
</evidence>
<keyword evidence="3" id="KW-1185">Reference proteome</keyword>
<feature type="region of interest" description="Disordered" evidence="1">
    <location>
        <begin position="1"/>
        <end position="46"/>
    </location>
</feature>
<sequence length="46" mass="4744">MAKGQIRGNKEARKPKKEKVTAAAAPVSGGLKIGAASPMNAQPKKK</sequence>
<dbReference type="EMBL" id="JBBMQO010000006">
    <property type="protein sequence ID" value="MEM5502195.1"/>
    <property type="molecule type" value="Genomic_DNA"/>
</dbReference>
<evidence type="ECO:0000313" key="3">
    <source>
        <dbReference type="Proteomes" id="UP001477870"/>
    </source>
</evidence>
<comment type="caution">
    <text evidence="2">The sequence shown here is derived from an EMBL/GenBank/DDBJ whole genome shotgun (WGS) entry which is preliminary data.</text>
</comment>
<reference evidence="2 3" key="1">
    <citation type="submission" date="2024-03" db="EMBL/GenBank/DDBJ databases">
        <title>Community enrichment and isolation of bacterial strains for fucoidan degradation.</title>
        <authorList>
            <person name="Sichert A."/>
        </authorList>
    </citation>
    <scope>NUCLEOTIDE SEQUENCE [LARGE SCALE GENOMIC DNA]</scope>
    <source>
        <strain evidence="2 3">AS62</strain>
    </source>
</reference>
<evidence type="ECO:0008006" key="4">
    <source>
        <dbReference type="Google" id="ProtNLM"/>
    </source>
</evidence>
<proteinExistence type="predicted"/>
<gene>
    <name evidence="2" type="ORF">WNY59_11385</name>
</gene>
<dbReference type="Proteomes" id="UP001477870">
    <property type="component" value="Unassembled WGS sequence"/>
</dbReference>